<dbReference type="PROSITE" id="PS01058">
    <property type="entry name" value="SAICAR_SYNTHETASE_2"/>
    <property type="match status" value="1"/>
</dbReference>
<dbReference type="CDD" id="cd01414">
    <property type="entry name" value="SAICAR_synt_Sc"/>
    <property type="match status" value="1"/>
</dbReference>
<dbReference type="UniPathway" id="UPA00074">
    <property type="reaction ID" value="UER00131"/>
</dbReference>
<reference evidence="11" key="1">
    <citation type="submission" date="2020-07" db="EMBL/GenBank/DDBJ databases">
        <title>Draft Genome Sequence of a Deep-Sea Yeast, Naganishia (Cryptococcus) liquefaciens strain N6.</title>
        <authorList>
            <person name="Han Y.W."/>
            <person name="Kajitani R."/>
            <person name="Morimoto H."/>
            <person name="Parhat M."/>
            <person name="Tsubouchi H."/>
            <person name="Bakenova O."/>
            <person name="Ogata M."/>
            <person name="Argunhan B."/>
            <person name="Aoki R."/>
            <person name="Kajiwara S."/>
            <person name="Itoh T."/>
            <person name="Iwasaki H."/>
        </authorList>
    </citation>
    <scope>NUCLEOTIDE SEQUENCE</scope>
    <source>
        <strain evidence="11">N6</strain>
    </source>
</reference>
<dbReference type="OrthoDB" id="9991235at2759"/>
<dbReference type="InterPro" id="IPR001636">
    <property type="entry name" value="SAICAR_synth"/>
</dbReference>
<evidence type="ECO:0000256" key="9">
    <source>
        <dbReference type="ARBA" id="ARBA00030409"/>
    </source>
</evidence>
<comment type="pathway">
    <text evidence="1">Purine metabolism; IMP biosynthesis via de novo pathway; 5-amino-1-(5-phospho-D-ribosyl)imidazole-4-carboxamide from 5-amino-1-(5-phospho-D-ribosyl)imidazole-4-carboxylate: step 1/2.</text>
</comment>
<dbReference type="Gene3D" id="3.30.470.20">
    <property type="entry name" value="ATP-grasp fold, B domain"/>
    <property type="match status" value="1"/>
</dbReference>
<gene>
    <name evidence="11" type="ORF">NliqN6_1728</name>
</gene>
<dbReference type="EC" id="6.3.2.6" evidence="3"/>
<dbReference type="HAMAP" id="MF_00137">
    <property type="entry name" value="SAICAR_synth"/>
    <property type="match status" value="1"/>
</dbReference>
<keyword evidence="6" id="KW-0547">Nucleotide-binding</keyword>
<dbReference type="FunFam" id="3.30.470.20:FF:000015">
    <property type="entry name" value="Phosphoribosylaminoimidazole-succinocarboxamide synthase"/>
    <property type="match status" value="1"/>
</dbReference>
<evidence type="ECO:0000259" key="10">
    <source>
        <dbReference type="Pfam" id="PF01259"/>
    </source>
</evidence>
<dbReference type="PANTHER" id="PTHR43700:SF1">
    <property type="entry name" value="PHOSPHORIBOSYLAMINOIMIDAZOLE-SUCCINOCARBOXAMIDE SYNTHASE"/>
    <property type="match status" value="1"/>
</dbReference>
<proteinExistence type="inferred from homology"/>
<dbReference type="Proteomes" id="UP000620104">
    <property type="component" value="Unassembled WGS sequence"/>
</dbReference>
<evidence type="ECO:0000256" key="4">
    <source>
        <dbReference type="ARBA" id="ARBA00016460"/>
    </source>
</evidence>
<feature type="domain" description="SAICAR synthetase/ADE2 N-terminal" evidence="10">
    <location>
        <begin position="17"/>
        <end position="288"/>
    </location>
</feature>
<evidence type="ECO:0000256" key="6">
    <source>
        <dbReference type="ARBA" id="ARBA00022741"/>
    </source>
</evidence>
<sequence>MSPQALTTTDMPKLKLLAKGKVRDIYALPDAQDEDKLLFVATDRISAFDVIMENGIPNKGCLLTTLSLFWFEKLAKIIPHHVIAPSPSSCHDADTSQAWESFPRSLDEYRSQLEGRSMIVKKCEVVKVEAIVRGYITGSAWSEYKKSQTVHTIPMPAGLVESQKLPKPIFTPSTKADQGEHDENIHPDKVKDICGAELAAEIERVAIALYTEAAEYAATRGIILADTKFEFGLLPSAEPNGKAQLILIDEVLTPDSSRYWAAATYEEGKPQDSFDKQYLRDWLIANGKKAVDGVSLPADVVEKTEEKYREAKERIMGQGQWA</sequence>
<comment type="similarity">
    <text evidence="2">Belongs to the SAICAR synthetase family.</text>
</comment>
<dbReference type="NCBIfam" id="TIGR00081">
    <property type="entry name" value="purC"/>
    <property type="match status" value="1"/>
</dbReference>
<dbReference type="EMBL" id="BLZA01000011">
    <property type="protein sequence ID" value="GHJ85326.1"/>
    <property type="molecule type" value="Genomic_DNA"/>
</dbReference>
<evidence type="ECO:0000256" key="7">
    <source>
        <dbReference type="ARBA" id="ARBA00022755"/>
    </source>
</evidence>
<dbReference type="PANTHER" id="PTHR43700">
    <property type="entry name" value="PHOSPHORIBOSYLAMINOIMIDAZOLE-SUCCINOCARBOXAMIDE SYNTHASE"/>
    <property type="match status" value="1"/>
</dbReference>
<dbReference type="Pfam" id="PF01259">
    <property type="entry name" value="SAICAR_synt"/>
    <property type="match status" value="1"/>
</dbReference>
<evidence type="ECO:0000256" key="5">
    <source>
        <dbReference type="ARBA" id="ARBA00022598"/>
    </source>
</evidence>
<dbReference type="SUPFAM" id="SSF56104">
    <property type="entry name" value="SAICAR synthase-like"/>
    <property type="match status" value="1"/>
</dbReference>
<evidence type="ECO:0000256" key="2">
    <source>
        <dbReference type="ARBA" id="ARBA00010190"/>
    </source>
</evidence>
<dbReference type="GO" id="GO:0006189">
    <property type="term" value="P:'de novo' IMP biosynthetic process"/>
    <property type="evidence" value="ECO:0007669"/>
    <property type="project" value="UniProtKB-UniPathway"/>
</dbReference>
<keyword evidence="12" id="KW-1185">Reference proteome</keyword>
<comment type="caution">
    <text evidence="11">The sequence shown here is derived from an EMBL/GenBank/DDBJ whole genome shotgun (WGS) entry which is preliminary data.</text>
</comment>
<evidence type="ECO:0000313" key="12">
    <source>
        <dbReference type="Proteomes" id="UP000620104"/>
    </source>
</evidence>
<name>A0A8H3TQX6_9TREE</name>
<keyword evidence="7" id="KW-0658">Purine biosynthesis</keyword>
<evidence type="ECO:0000256" key="3">
    <source>
        <dbReference type="ARBA" id="ARBA00012217"/>
    </source>
</evidence>
<dbReference type="AlphaFoldDB" id="A0A8H3TQX6"/>
<accession>A0A8H3TQX6</accession>
<dbReference type="InterPro" id="IPR028923">
    <property type="entry name" value="SAICAR_synt/ADE2_N"/>
</dbReference>
<organism evidence="11 12">
    <name type="scientific">Naganishia liquefaciens</name>
    <dbReference type="NCBI Taxonomy" id="104408"/>
    <lineage>
        <taxon>Eukaryota</taxon>
        <taxon>Fungi</taxon>
        <taxon>Dikarya</taxon>
        <taxon>Basidiomycota</taxon>
        <taxon>Agaricomycotina</taxon>
        <taxon>Tremellomycetes</taxon>
        <taxon>Filobasidiales</taxon>
        <taxon>Filobasidiaceae</taxon>
        <taxon>Naganishia</taxon>
    </lineage>
</organism>
<dbReference type="NCBIfam" id="NF010568">
    <property type="entry name" value="PRK13961.1"/>
    <property type="match status" value="1"/>
</dbReference>
<dbReference type="GO" id="GO:0004639">
    <property type="term" value="F:phosphoribosylaminoimidazolesuccinocarboxamide synthase activity"/>
    <property type="evidence" value="ECO:0007669"/>
    <property type="project" value="UniProtKB-EC"/>
</dbReference>
<keyword evidence="5" id="KW-0436">Ligase</keyword>
<protein>
    <recommendedName>
        <fullName evidence="4">Phosphoribosylaminoimidazole-succinocarboxamide synthase</fullName>
        <ecNumber evidence="3">6.3.2.6</ecNumber>
    </recommendedName>
    <alternativeName>
        <fullName evidence="9">SAICAR synthetase</fullName>
    </alternativeName>
</protein>
<evidence type="ECO:0000256" key="8">
    <source>
        <dbReference type="ARBA" id="ARBA00022840"/>
    </source>
</evidence>
<dbReference type="InterPro" id="IPR018236">
    <property type="entry name" value="SAICAR_synthetase_CS"/>
</dbReference>
<dbReference type="GO" id="GO:0005737">
    <property type="term" value="C:cytoplasm"/>
    <property type="evidence" value="ECO:0007669"/>
    <property type="project" value="TreeGrafter"/>
</dbReference>
<dbReference type="FunFam" id="3.30.200.20:FF:000682">
    <property type="entry name" value="Phosphoribosylaminoimidazole-succinocarboxamide synthase"/>
    <property type="match status" value="1"/>
</dbReference>
<dbReference type="Gene3D" id="3.30.200.20">
    <property type="entry name" value="Phosphorylase Kinase, domain 1"/>
    <property type="match status" value="1"/>
</dbReference>
<evidence type="ECO:0000256" key="1">
    <source>
        <dbReference type="ARBA" id="ARBA00004672"/>
    </source>
</evidence>
<keyword evidence="8" id="KW-0067">ATP-binding</keyword>
<dbReference type="GO" id="GO:0005524">
    <property type="term" value="F:ATP binding"/>
    <property type="evidence" value="ECO:0007669"/>
    <property type="project" value="UniProtKB-KW"/>
</dbReference>
<evidence type="ECO:0000313" key="11">
    <source>
        <dbReference type="EMBL" id="GHJ85326.1"/>
    </source>
</evidence>
<dbReference type="PROSITE" id="PS01057">
    <property type="entry name" value="SAICAR_SYNTHETASE_1"/>
    <property type="match status" value="1"/>
</dbReference>